<feature type="region of interest" description="Disordered" evidence="1">
    <location>
        <begin position="159"/>
        <end position="179"/>
    </location>
</feature>
<dbReference type="EMBL" id="HBGN01008319">
    <property type="protein sequence ID" value="CAD9319255.1"/>
    <property type="molecule type" value="Transcribed_RNA"/>
</dbReference>
<reference evidence="2" key="1">
    <citation type="submission" date="2021-01" db="EMBL/GenBank/DDBJ databases">
        <authorList>
            <person name="Corre E."/>
            <person name="Pelletier E."/>
            <person name="Niang G."/>
            <person name="Scheremetjew M."/>
            <person name="Finn R."/>
            <person name="Kale V."/>
            <person name="Holt S."/>
            <person name="Cochrane G."/>
            <person name="Meng A."/>
            <person name="Brown T."/>
            <person name="Cohen L."/>
        </authorList>
    </citation>
    <scope>NUCLEOTIDE SEQUENCE</scope>
    <source>
        <strain evidence="2">Pop2</strain>
    </source>
</reference>
<dbReference type="PANTHER" id="PTHR12290">
    <property type="entry name" value="CORNICHON-RELATED"/>
    <property type="match status" value="1"/>
</dbReference>
<feature type="region of interest" description="Disordered" evidence="1">
    <location>
        <begin position="372"/>
        <end position="392"/>
    </location>
</feature>
<dbReference type="InterPro" id="IPR035929">
    <property type="entry name" value="CoaB-like_sf"/>
</dbReference>
<evidence type="ECO:0000313" key="2">
    <source>
        <dbReference type="EMBL" id="CAD9319255.1"/>
    </source>
</evidence>
<sequence>MPETTTTTTPTQTTATPKTTTTNTLPNLPQNEVEHLSTLLHSFTLRHQSHHRPIALITSGGTATDLEVNSVRFLDNFSTGLRGAVSVEQFLKRGYAVIHLWRVGSASPYARVLSGLLGVKQANFGLDYDCVGRLFGDGEDDGGEGEDVIMEYEEEDPWLTTSKQSDTQKHDTRLSSNTSNNNKEAIQLHRQILNSTLLQRTLRERSTVQKQGLLLTIPFRTVDDYLAKLQLCTESIRSSQSLGIVYLAAAVSDFYVPKQERSLHKIQSKDYNLSSSSSSSTEEGVKQTKIDTDNCLTLKLHPVPKCIPTLRSTWCPDAYVVSFKLETDKTILHDKAKIAMMNNKVHVVIGNVLKTRHEKVWIMRRTKSCGVTTTGGDDGNNDGLDERKHEKDEFEFKEITKSGNGSNGSTIMDTLLGPRKNKLSSTATSIDELEDATINYVVQCHFEYIANHFPGTDASSPSSVSGTYQESIQKQKQNLLSKEAAIQKELYWKKVKELSLSVAGSVLGMILSYGISSYLQQRIYSAGAGVGGQQRRRM</sequence>
<dbReference type="SUPFAM" id="SSF102645">
    <property type="entry name" value="CoaB-like"/>
    <property type="match status" value="2"/>
</dbReference>
<evidence type="ECO:0000256" key="1">
    <source>
        <dbReference type="SAM" id="MobiDB-lite"/>
    </source>
</evidence>
<organism evidence="2">
    <name type="scientific">Ditylum brightwellii</name>
    <dbReference type="NCBI Taxonomy" id="49249"/>
    <lineage>
        <taxon>Eukaryota</taxon>
        <taxon>Sar</taxon>
        <taxon>Stramenopiles</taxon>
        <taxon>Ochrophyta</taxon>
        <taxon>Bacillariophyta</taxon>
        <taxon>Mediophyceae</taxon>
        <taxon>Lithodesmiophycidae</taxon>
        <taxon>Lithodesmiales</taxon>
        <taxon>Lithodesmiaceae</taxon>
        <taxon>Ditylum</taxon>
    </lineage>
</organism>
<protein>
    <recommendedName>
        <fullName evidence="3">DNA/pantothenate metabolism flavoprotein C-terminal domain-containing protein</fullName>
    </recommendedName>
</protein>
<dbReference type="AlphaFoldDB" id="A0A7S2E7E3"/>
<accession>A0A7S2E7E3</accession>
<feature type="region of interest" description="Disordered" evidence="1">
    <location>
        <begin position="1"/>
        <end position="28"/>
    </location>
</feature>
<name>A0A7S2E7E3_9STRA</name>
<feature type="compositionally biased region" description="Low complexity" evidence="1">
    <location>
        <begin position="1"/>
        <end position="26"/>
    </location>
</feature>
<evidence type="ECO:0008006" key="3">
    <source>
        <dbReference type="Google" id="ProtNLM"/>
    </source>
</evidence>
<proteinExistence type="predicted"/>
<gene>
    <name evidence="2" type="ORF">DBRI1063_LOCUS5314</name>
</gene>
<dbReference type="Gene3D" id="3.40.50.10300">
    <property type="entry name" value="CoaB-like"/>
    <property type="match status" value="1"/>
</dbReference>